<feature type="transmembrane region" description="Helical" evidence="6">
    <location>
        <begin position="465"/>
        <end position="487"/>
    </location>
</feature>
<feature type="transmembrane region" description="Helical" evidence="6">
    <location>
        <begin position="256"/>
        <end position="274"/>
    </location>
</feature>
<evidence type="ECO:0000256" key="1">
    <source>
        <dbReference type="ARBA" id="ARBA00004651"/>
    </source>
</evidence>
<evidence type="ECO:0000313" key="8">
    <source>
        <dbReference type="EMBL" id="ODB97174.1"/>
    </source>
</evidence>
<feature type="domain" description="ABC3 transporter permease C-terminal" evidence="7">
    <location>
        <begin position="709"/>
        <end position="822"/>
    </location>
</feature>
<keyword evidence="5 6" id="KW-0472">Membrane</keyword>
<evidence type="ECO:0000256" key="6">
    <source>
        <dbReference type="SAM" id="Phobius"/>
    </source>
</evidence>
<evidence type="ECO:0000256" key="2">
    <source>
        <dbReference type="ARBA" id="ARBA00022475"/>
    </source>
</evidence>
<protein>
    <submittedName>
        <fullName evidence="8">ABC transporter permease</fullName>
    </submittedName>
</protein>
<keyword evidence="2" id="KW-1003">Cell membrane</keyword>
<evidence type="ECO:0000256" key="4">
    <source>
        <dbReference type="ARBA" id="ARBA00022989"/>
    </source>
</evidence>
<keyword evidence="9" id="KW-1185">Reference proteome</keyword>
<keyword evidence="4 6" id="KW-1133">Transmembrane helix</keyword>
<evidence type="ECO:0000259" key="7">
    <source>
        <dbReference type="Pfam" id="PF02687"/>
    </source>
</evidence>
<proteinExistence type="predicted"/>
<evidence type="ECO:0000256" key="5">
    <source>
        <dbReference type="ARBA" id="ARBA00023136"/>
    </source>
</evidence>
<evidence type="ECO:0000313" key="9">
    <source>
        <dbReference type="Proteomes" id="UP000094849"/>
    </source>
</evidence>
<dbReference type="InterPro" id="IPR003838">
    <property type="entry name" value="ABC3_permease_C"/>
</dbReference>
<dbReference type="Pfam" id="PF02687">
    <property type="entry name" value="FtsX"/>
    <property type="match status" value="2"/>
</dbReference>
<sequence>MNPFMLALKLLRRDWRAGELRLLATALVIAVASVTAVGFFTDRIERAMARQATEVLAADLRIESNRPLDDLLSTEAERRQMRQARTLSFPSVILNNGNSQLVQVKSVSANYPLRGKLQVRDQVNGTTRYAQDLPASREAWLEERLLPLLGLQIGDRFKLGQLEFTLSRIITYEPDRSANLFQLAPRVMINQQDVQQTGLLGPASRVRHNLLIAGTPAQISDYRTWLDAQQISGIQVQDIRAARPELRAALDQGGRFLRLAAATAILLCVVAVALSSRRFVERQADTSALLRCLGAKRNQVLQIFVIRLLGLGVIASLFGSLLGLAAQTLLVELVGHWFTQQIPAPSPWPLLSGVATGILVLLGFSLPMVTRLAEVPPLRVFRRHLGAPPIGYLLFISAGVAALATLLIWQIGDDQMAFKLIGGLLAGLLLLMLIARLLVTLLTPLRTRTAGSWRYGLASLSRNPITTSVQLSGFGLGMTVLLVLALVRVDLLSNWREALPADSPNQFLINIQPDQVDGVRNHLQQNGIPSVGLYPMMRGRLISIDGKAVSADDYPNPRAQRLATRDFNLSQATNMQTDNKIVAGRWWSQADWGEPWFSVEEGIAETLGIPIGAQLTFEVAGQQVSGKVTNLRSVKWDSFNVNFFVVGTPGLMRDLPATYITSFYLPDEQRTVLHNLIHNYPSITALDVTALMKQVRGIMDRGAMAVESVFLFTLAAGLIVLYAGIQASHEQRVQETAILRTLGLSRQQLILSITLEFALLGGLAGLISAGLASGIGYSLSTGVFNLPWQFNPQLWLVAIFGGAIGIGAAGTLASWSLFNTPPILVLRRA</sequence>
<dbReference type="EMBL" id="LVJZ01000003">
    <property type="protein sequence ID" value="ODB97174.1"/>
    <property type="molecule type" value="Genomic_DNA"/>
</dbReference>
<feature type="transmembrane region" description="Helical" evidence="6">
    <location>
        <begin position="749"/>
        <end position="775"/>
    </location>
</feature>
<dbReference type="PANTHER" id="PTHR30287">
    <property type="entry name" value="MEMBRANE COMPONENT OF PREDICTED ABC SUPERFAMILY METABOLITE UPTAKE TRANSPORTER"/>
    <property type="match status" value="1"/>
</dbReference>
<reference evidence="8 9" key="1">
    <citation type="submission" date="2016-03" db="EMBL/GenBank/DDBJ databases">
        <title>Chemosynthetic sulphur-oxidizing symbionts of marine invertebrate animals are capable of nitrogen fixation.</title>
        <authorList>
            <person name="Petersen J.M."/>
            <person name="Kemper A."/>
            <person name="Gruber-Vodicka H."/>
            <person name="Cardini U."/>
            <person name="Geest Mvander."/>
            <person name="Kleiner M."/>
            <person name="Bulgheresi S."/>
            <person name="Fussmann M."/>
            <person name="Herbold C."/>
            <person name="Seah B.K.B."/>
            <person name="Antony C.Paul."/>
            <person name="Liu D."/>
            <person name="Belitz A."/>
            <person name="Weber M."/>
        </authorList>
    </citation>
    <scope>NUCLEOTIDE SEQUENCE [LARGE SCALE GENOMIC DNA]</scope>
    <source>
        <strain evidence="8">G_D</strain>
    </source>
</reference>
<dbReference type="InterPro" id="IPR038766">
    <property type="entry name" value="Membrane_comp_ABC_pdt"/>
</dbReference>
<feature type="domain" description="ABC3 transporter permease C-terminal" evidence="7">
    <location>
        <begin position="260"/>
        <end position="373"/>
    </location>
</feature>
<dbReference type="RefSeq" id="WP_069019807.1">
    <property type="nucleotide sequence ID" value="NZ_LVJY01000005.1"/>
</dbReference>
<dbReference type="OrthoDB" id="5292592at2"/>
<comment type="caution">
    <text evidence="8">The sequence shown here is derived from an EMBL/GenBank/DDBJ whole genome shotgun (WGS) entry which is preliminary data.</text>
</comment>
<feature type="transmembrane region" description="Helical" evidence="6">
    <location>
        <begin position="709"/>
        <end position="728"/>
    </location>
</feature>
<accession>A0A1E2URQ1</accession>
<feature type="transmembrane region" description="Helical" evidence="6">
    <location>
        <begin position="390"/>
        <end position="412"/>
    </location>
</feature>
<feature type="transmembrane region" description="Helical" evidence="6">
    <location>
        <begin position="795"/>
        <end position="818"/>
    </location>
</feature>
<keyword evidence="3 6" id="KW-0812">Transmembrane</keyword>
<dbReference type="PANTHER" id="PTHR30287:SF1">
    <property type="entry name" value="INNER MEMBRANE PROTEIN"/>
    <property type="match status" value="1"/>
</dbReference>
<organism evidence="8 9">
    <name type="scientific">Candidatus Thiodiazotropha endoloripes</name>
    <dbReference type="NCBI Taxonomy" id="1818881"/>
    <lineage>
        <taxon>Bacteria</taxon>
        <taxon>Pseudomonadati</taxon>
        <taxon>Pseudomonadota</taxon>
        <taxon>Gammaproteobacteria</taxon>
        <taxon>Chromatiales</taxon>
        <taxon>Sedimenticolaceae</taxon>
        <taxon>Candidatus Thiodiazotropha</taxon>
    </lineage>
</organism>
<dbReference type="GO" id="GO:0005886">
    <property type="term" value="C:plasma membrane"/>
    <property type="evidence" value="ECO:0007669"/>
    <property type="project" value="UniProtKB-SubCell"/>
</dbReference>
<dbReference type="Proteomes" id="UP000094849">
    <property type="component" value="Unassembled WGS sequence"/>
</dbReference>
<gene>
    <name evidence="8" type="ORF">A3196_10615</name>
</gene>
<feature type="transmembrane region" description="Helical" evidence="6">
    <location>
        <begin position="304"/>
        <end position="330"/>
    </location>
</feature>
<name>A0A1E2URQ1_9GAMM</name>
<evidence type="ECO:0000256" key="3">
    <source>
        <dbReference type="ARBA" id="ARBA00022692"/>
    </source>
</evidence>
<feature type="transmembrane region" description="Helical" evidence="6">
    <location>
        <begin position="424"/>
        <end position="445"/>
    </location>
</feature>
<dbReference type="AlphaFoldDB" id="A0A1E2URQ1"/>
<comment type="subcellular location">
    <subcellularLocation>
        <location evidence="1">Cell membrane</location>
        <topology evidence="1">Multi-pass membrane protein</topology>
    </subcellularLocation>
</comment>
<dbReference type="STRING" id="1818881.A3196_10615"/>
<feature type="transmembrane region" description="Helical" evidence="6">
    <location>
        <begin position="350"/>
        <end position="369"/>
    </location>
</feature>